<evidence type="ECO:0000256" key="7">
    <source>
        <dbReference type="ARBA" id="ARBA00022763"/>
    </source>
</evidence>
<dbReference type="PATRIC" id="fig|1280952.3.peg.1072"/>
<comment type="catalytic activity">
    <reaction evidence="1">
        <text>Hydrolyzes single-stranded DNA or mismatched double-stranded DNA and polynucleotides, releasing free uracil.</text>
        <dbReference type="EC" id="3.2.2.27"/>
    </reaction>
</comment>
<feature type="compositionally biased region" description="Low complexity" evidence="12">
    <location>
        <begin position="16"/>
        <end position="29"/>
    </location>
</feature>
<evidence type="ECO:0000256" key="10">
    <source>
        <dbReference type="ARBA" id="ARBA00023014"/>
    </source>
</evidence>
<dbReference type="PANTHER" id="PTHR33693:SF1">
    <property type="entry name" value="TYPE-4 URACIL-DNA GLYCOSYLASE"/>
    <property type="match status" value="1"/>
</dbReference>
<dbReference type="Gene3D" id="3.40.470.10">
    <property type="entry name" value="Uracil-DNA glycosylase-like domain"/>
    <property type="match status" value="1"/>
</dbReference>
<evidence type="ECO:0000256" key="8">
    <source>
        <dbReference type="ARBA" id="ARBA00022801"/>
    </source>
</evidence>
<dbReference type="InterPro" id="IPR036895">
    <property type="entry name" value="Uracil-DNA_glycosylase-like_sf"/>
</dbReference>
<dbReference type="InterPro" id="IPR005122">
    <property type="entry name" value="Uracil-DNA_glycosylase-like"/>
</dbReference>
<evidence type="ECO:0000256" key="5">
    <source>
        <dbReference type="ARBA" id="ARBA00022485"/>
    </source>
</evidence>
<sequence>MGVDVDHARVDAFLKAADTADPAAPQQTAPVRPRRRKPTNWVEEARSQAAGCDTLDALKAAIESFEGSPLKAAAHSTVVYDGTPEASLMVIGEGPGAEEDRKGLPFVGKAGQLLDRMLAAIERSRETNAFITNVNYWRPPGNRNPDQEELDVCRPFVDRMIELTKPKLIVAAGGVPAKALLDTQDGIMRLRGSEHVFTTAGGYSVPLIPLLHPAYLLRRPQEKSRAWRDLLLVEQRLGELGG</sequence>
<reference evidence="14 15" key="1">
    <citation type="journal article" date="2014" name="Antonie Van Leeuwenhoek">
        <title>Hyphomonas beringensis sp. nov. and Hyphomonas chukchiensis sp. nov., isolated from surface seawater of the Bering Sea and Chukchi Sea.</title>
        <authorList>
            <person name="Li C."/>
            <person name="Lai Q."/>
            <person name="Li G."/>
            <person name="Dong C."/>
            <person name="Wang J."/>
            <person name="Liao Y."/>
            <person name="Shao Z."/>
        </authorList>
    </citation>
    <scope>NUCLEOTIDE SEQUENCE [LARGE SCALE GENOMIC DNA]</scope>
    <source>
        <strain evidence="14 15">VP2</strain>
    </source>
</reference>
<evidence type="ECO:0000256" key="9">
    <source>
        <dbReference type="ARBA" id="ARBA00023004"/>
    </source>
</evidence>
<dbReference type="NCBIfam" id="TIGR00758">
    <property type="entry name" value="UDG_fam4"/>
    <property type="match status" value="1"/>
</dbReference>
<protein>
    <recommendedName>
        <fullName evidence="4">Type-4 uracil-DNA glycosylase</fullName>
        <ecNumber evidence="3">3.2.2.27</ecNumber>
    </recommendedName>
</protein>
<name>A0A059FGC0_9PROT</name>
<dbReference type="GO" id="GO:0051539">
    <property type="term" value="F:4 iron, 4 sulfur cluster binding"/>
    <property type="evidence" value="ECO:0007669"/>
    <property type="project" value="UniProtKB-KW"/>
</dbReference>
<keyword evidence="6" id="KW-0479">Metal-binding</keyword>
<accession>A0A059FGC0</accession>
<feature type="domain" description="Uracil-DNA glycosylase-like" evidence="13">
    <location>
        <begin position="79"/>
        <end position="231"/>
    </location>
</feature>
<dbReference type="GO" id="GO:0046872">
    <property type="term" value="F:metal ion binding"/>
    <property type="evidence" value="ECO:0007669"/>
    <property type="project" value="UniProtKB-KW"/>
</dbReference>
<evidence type="ECO:0000256" key="3">
    <source>
        <dbReference type="ARBA" id="ARBA00012030"/>
    </source>
</evidence>
<dbReference type="STRING" id="1280952.HJA_05402"/>
<dbReference type="CDD" id="cd10030">
    <property type="entry name" value="UDG-F4_TTUDGA_SPO1dp_like"/>
    <property type="match status" value="1"/>
</dbReference>
<evidence type="ECO:0000256" key="6">
    <source>
        <dbReference type="ARBA" id="ARBA00022723"/>
    </source>
</evidence>
<evidence type="ECO:0000256" key="12">
    <source>
        <dbReference type="SAM" id="MobiDB-lite"/>
    </source>
</evidence>
<dbReference type="GO" id="GO:0004844">
    <property type="term" value="F:uracil DNA N-glycosylase activity"/>
    <property type="evidence" value="ECO:0007669"/>
    <property type="project" value="UniProtKB-EC"/>
</dbReference>
<keyword evidence="9" id="KW-0408">Iron</keyword>
<keyword evidence="10" id="KW-0411">Iron-sulfur</keyword>
<evidence type="ECO:0000256" key="11">
    <source>
        <dbReference type="ARBA" id="ARBA00023204"/>
    </source>
</evidence>
<dbReference type="OrthoDB" id="5290748at2"/>
<evidence type="ECO:0000256" key="2">
    <source>
        <dbReference type="ARBA" id="ARBA00006521"/>
    </source>
</evidence>
<keyword evidence="15" id="KW-1185">Reference proteome</keyword>
<feature type="region of interest" description="Disordered" evidence="12">
    <location>
        <begin position="16"/>
        <end position="39"/>
    </location>
</feature>
<dbReference type="PANTHER" id="PTHR33693">
    <property type="entry name" value="TYPE-5 URACIL-DNA GLYCOSYLASE"/>
    <property type="match status" value="1"/>
</dbReference>
<dbReference type="SUPFAM" id="SSF52141">
    <property type="entry name" value="Uracil-DNA glycosylase-like"/>
    <property type="match status" value="1"/>
</dbReference>
<dbReference type="Proteomes" id="UP000024816">
    <property type="component" value="Unassembled WGS sequence"/>
</dbReference>
<keyword evidence="7" id="KW-0227">DNA damage</keyword>
<dbReference type="AlphaFoldDB" id="A0A059FGC0"/>
<evidence type="ECO:0000259" key="13">
    <source>
        <dbReference type="SMART" id="SM00986"/>
    </source>
</evidence>
<evidence type="ECO:0000313" key="14">
    <source>
        <dbReference type="EMBL" id="KCZ89662.1"/>
    </source>
</evidence>
<evidence type="ECO:0000256" key="1">
    <source>
        <dbReference type="ARBA" id="ARBA00001400"/>
    </source>
</evidence>
<evidence type="ECO:0000313" key="15">
    <source>
        <dbReference type="Proteomes" id="UP000024816"/>
    </source>
</evidence>
<proteinExistence type="inferred from homology"/>
<comment type="similarity">
    <text evidence="2">Belongs to the uracil-DNA glycosylase (UDG) superfamily. Type 4 (UDGa) family.</text>
</comment>
<dbReference type="InterPro" id="IPR005273">
    <property type="entry name" value="Ura-DNA_glyco_family4"/>
</dbReference>
<gene>
    <name evidence="14" type="ORF">HJA_05402</name>
</gene>
<dbReference type="EMBL" id="ARYJ01000003">
    <property type="protein sequence ID" value="KCZ89662.1"/>
    <property type="molecule type" value="Genomic_DNA"/>
</dbReference>
<dbReference type="EC" id="3.2.2.27" evidence="3"/>
<dbReference type="InterPro" id="IPR051536">
    <property type="entry name" value="UDG_Type-4/5"/>
</dbReference>
<organism evidence="14 15">
    <name type="scientific">Hyphomonas jannaschiana VP2</name>
    <dbReference type="NCBI Taxonomy" id="1280952"/>
    <lineage>
        <taxon>Bacteria</taxon>
        <taxon>Pseudomonadati</taxon>
        <taxon>Pseudomonadota</taxon>
        <taxon>Alphaproteobacteria</taxon>
        <taxon>Hyphomonadales</taxon>
        <taxon>Hyphomonadaceae</taxon>
        <taxon>Hyphomonas</taxon>
    </lineage>
</organism>
<dbReference type="GO" id="GO:0006281">
    <property type="term" value="P:DNA repair"/>
    <property type="evidence" value="ECO:0007669"/>
    <property type="project" value="UniProtKB-KW"/>
</dbReference>
<dbReference type="Pfam" id="PF03167">
    <property type="entry name" value="UDG"/>
    <property type="match status" value="1"/>
</dbReference>
<dbReference type="SMART" id="SM00987">
    <property type="entry name" value="UreE_C"/>
    <property type="match status" value="1"/>
</dbReference>
<comment type="caution">
    <text evidence="14">The sequence shown here is derived from an EMBL/GenBank/DDBJ whole genome shotgun (WGS) entry which is preliminary data.</text>
</comment>
<dbReference type="SMART" id="SM00986">
    <property type="entry name" value="UDG"/>
    <property type="match status" value="1"/>
</dbReference>
<keyword evidence="5" id="KW-0004">4Fe-4S</keyword>
<keyword evidence="8" id="KW-0378">Hydrolase</keyword>
<evidence type="ECO:0000256" key="4">
    <source>
        <dbReference type="ARBA" id="ARBA00019403"/>
    </source>
</evidence>
<dbReference type="eggNOG" id="COG1573">
    <property type="taxonomic scope" value="Bacteria"/>
</dbReference>
<keyword evidence="11" id="KW-0234">DNA repair</keyword>